<evidence type="ECO:0000313" key="10">
    <source>
        <dbReference type="Proteomes" id="UP000002427"/>
    </source>
</evidence>
<evidence type="ECO:0000256" key="4">
    <source>
        <dbReference type="ARBA" id="ARBA00022737"/>
    </source>
</evidence>
<proteinExistence type="inferred from homology"/>
<evidence type="ECO:0000256" key="7">
    <source>
        <dbReference type="ARBA" id="ARBA00023264"/>
    </source>
</evidence>
<dbReference type="OrthoDB" id="8543662at2"/>
<dbReference type="STRING" id="374463.BCI_0025"/>
<dbReference type="EC" id="2.7.8.8" evidence="9"/>
<protein>
    <submittedName>
        <fullName evidence="9">CDP-diacylglycerol--serine O-phosphatidyltransferase</fullName>
        <ecNumber evidence="9">2.7.8.8</ecNumber>
    </submittedName>
</protein>
<evidence type="ECO:0000256" key="6">
    <source>
        <dbReference type="ARBA" id="ARBA00023209"/>
    </source>
</evidence>
<dbReference type="PANTHER" id="PTHR12586:SF1">
    <property type="entry name" value="CDP-DIACYLGLYCEROL--GLYCEROL-3-PHOSPHATE 3-PHOSPHATIDYLTRANSFERASE, MITOCHONDRIAL"/>
    <property type="match status" value="1"/>
</dbReference>
<keyword evidence="6" id="KW-0594">Phospholipid biosynthesis</keyword>
<keyword evidence="5" id="KW-0443">Lipid metabolism</keyword>
<evidence type="ECO:0000259" key="8">
    <source>
        <dbReference type="PROSITE" id="PS50035"/>
    </source>
</evidence>
<dbReference type="SMART" id="SM00155">
    <property type="entry name" value="PLDc"/>
    <property type="match status" value="2"/>
</dbReference>
<accession>Q1LU60</accession>
<sequence>MLLTFKYSRKNKQYLLQLPKIAQIPANIQTLYSPQSFCETLLKTILTAKYRIYIVALSLEQDQGGKVILDALYQARQFNSYLEIAVLVDWHRAQRSRIGSHNNYANAADWYFHMVKAHPGIEVPVYGVPINTREALGVLHLKGFIIDDQVIYSGASLNNVYLHQQGKYRYDRYHIIRNLPLADSLLSYIKQQFFTTPAVNRLDIPTRIKRYQIKHYTKLLRQSLRDTCYSYKGSATLNELAITPLVGLGKQSILNQTIYQLICTVNTKIILCTPYFNMPRLLMQNLVAQLRKGKMIEIIVGDKTANDFYISHDKPFKMINMLPYLYEMNLRNFLYRLQRYIDNGQLTVRLWKNGENSYHVKGIWVDNEWLLLTSNNLNSRSWLLDLENGLLIHDHYNQLYLQSKQELSFIRTYTKVILHFNQLQSIAEYPTTVRKIIYRLRPILIDRLISKLL</sequence>
<dbReference type="InterPro" id="IPR025202">
    <property type="entry name" value="PLD-like_dom"/>
</dbReference>
<organism evidence="9 10">
    <name type="scientific">Baumannia cicadellinicola subsp. Homalodisca coagulata</name>
    <dbReference type="NCBI Taxonomy" id="374463"/>
    <lineage>
        <taxon>Bacteria</taxon>
        <taxon>Pseudomonadati</taxon>
        <taxon>Pseudomonadota</taxon>
        <taxon>Gammaproteobacteria</taxon>
        <taxon>Candidatus Palibaumannia</taxon>
    </lineage>
</organism>
<dbReference type="AlphaFoldDB" id="Q1LU60"/>
<keyword evidence="10" id="KW-1185">Reference proteome</keyword>
<feature type="domain" description="PLD phosphodiesterase" evidence="8">
    <location>
        <begin position="135"/>
        <end position="161"/>
    </location>
</feature>
<evidence type="ECO:0000256" key="3">
    <source>
        <dbReference type="ARBA" id="ARBA00022679"/>
    </source>
</evidence>
<dbReference type="InterPro" id="IPR001736">
    <property type="entry name" value="PLipase_D/transphosphatidylase"/>
</dbReference>
<dbReference type="Pfam" id="PF00614">
    <property type="entry name" value="PLDc"/>
    <property type="match status" value="1"/>
</dbReference>
<dbReference type="NCBIfam" id="NF006946">
    <property type="entry name" value="PRK09428.1"/>
    <property type="match status" value="1"/>
</dbReference>
<dbReference type="GO" id="GO:0032049">
    <property type="term" value="P:cardiolipin biosynthetic process"/>
    <property type="evidence" value="ECO:0007669"/>
    <property type="project" value="InterPro"/>
</dbReference>
<dbReference type="HOGENOM" id="CLU_051350_1_0_6"/>
<name>Q1LU60_BAUCH</name>
<dbReference type="KEGG" id="bci:BCI_0025"/>
<dbReference type="GO" id="GO:0005829">
    <property type="term" value="C:cytosol"/>
    <property type="evidence" value="ECO:0007669"/>
    <property type="project" value="TreeGrafter"/>
</dbReference>
<keyword evidence="3 9" id="KW-0808">Transferase</keyword>
<evidence type="ECO:0000256" key="5">
    <source>
        <dbReference type="ARBA" id="ARBA00023098"/>
    </source>
</evidence>
<dbReference type="PANTHER" id="PTHR12586">
    <property type="entry name" value="CDP-DIACYLGLYCEROL--SERINE O-PHOSPHATIDYLTRANSFERASE"/>
    <property type="match status" value="1"/>
</dbReference>
<keyword evidence="4" id="KW-0677">Repeat</keyword>
<evidence type="ECO:0000256" key="1">
    <source>
        <dbReference type="ARBA" id="ARBA00010682"/>
    </source>
</evidence>
<evidence type="ECO:0000256" key="2">
    <source>
        <dbReference type="ARBA" id="ARBA00022516"/>
    </source>
</evidence>
<dbReference type="Pfam" id="PF13091">
    <property type="entry name" value="PLDc_2"/>
    <property type="match status" value="1"/>
</dbReference>
<dbReference type="InterPro" id="IPR016270">
    <property type="entry name" value="PGS1"/>
</dbReference>
<reference evidence="9 10" key="1">
    <citation type="journal article" date="2006" name="PLoS Biol.">
        <title>Metabolic complementarity and genomics of the dual bacterial symbiosis of sharpshooters.</title>
        <authorList>
            <person name="Wu D."/>
            <person name="Daugherty S.C."/>
            <person name="Van Aken S.E."/>
            <person name="Pai G.H."/>
            <person name="Watkins K.L."/>
            <person name="Khouri H."/>
            <person name="Tallon L.J."/>
            <person name="Zaborsky J.M."/>
            <person name="Dunbar H.E."/>
            <person name="Tran P.L."/>
            <person name="Moran N.A."/>
            <person name="Eisen J.A."/>
        </authorList>
    </citation>
    <scope>NUCLEOTIDE SEQUENCE [LARGE SCALE GENOMIC DNA]</scope>
    <source>
        <strain evidence="9">Hc</strain>
    </source>
</reference>
<gene>
    <name evidence="9" type="primary">pssA</name>
    <name evidence="9" type="ordered locus">BCI_0025</name>
</gene>
<dbReference type="EMBL" id="CP000238">
    <property type="protein sequence ID" value="ABF13872.1"/>
    <property type="molecule type" value="Genomic_DNA"/>
</dbReference>
<keyword evidence="2" id="KW-0444">Lipid biosynthesis</keyword>
<dbReference type="GO" id="GO:0008444">
    <property type="term" value="F:CDP-diacylglycerol-glycerol-3-phosphate 3-phosphatidyltransferase activity"/>
    <property type="evidence" value="ECO:0007669"/>
    <property type="project" value="InterPro"/>
</dbReference>
<evidence type="ECO:0000313" key="9">
    <source>
        <dbReference type="EMBL" id="ABF13872.1"/>
    </source>
</evidence>
<dbReference type="PROSITE" id="PS50035">
    <property type="entry name" value="PLD"/>
    <property type="match status" value="2"/>
</dbReference>
<dbReference type="Gene3D" id="3.30.870.10">
    <property type="entry name" value="Endonuclease Chain A"/>
    <property type="match status" value="2"/>
</dbReference>
<comment type="similarity">
    <text evidence="1">Belongs to the CDP-alcohol phosphatidyltransferase class-II family.</text>
</comment>
<dbReference type="Proteomes" id="UP000002427">
    <property type="component" value="Chromosome"/>
</dbReference>
<dbReference type="PIRSF" id="PIRSF000850">
    <property type="entry name" value="Phospholipase_D_PSS"/>
    <property type="match status" value="1"/>
</dbReference>
<dbReference type="SUPFAM" id="SSF56024">
    <property type="entry name" value="Phospholipase D/nuclease"/>
    <property type="match status" value="2"/>
</dbReference>
<dbReference type="GO" id="GO:0003882">
    <property type="term" value="F:CDP-diacylglycerol-serine O-phosphatidyltransferase activity"/>
    <property type="evidence" value="ECO:0007669"/>
    <property type="project" value="UniProtKB-EC"/>
</dbReference>
<dbReference type="RefSeq" id="WP_011520237.1">
    <property type="nucleotide sequence ID" value="NC_007984.1"/>
</dbReference>
<keyword evidence="7" id="KW-1208">Phospholipid metabolism</keyword>
<feature type="domain" description="PLD phosphodiesterase" evidence="8">
    <location>
        <begin position="354"/>
        <end position="381"/>
    </location>
</feature>
<dbReference type="CDD" id="cd09136">
    <property type="entry name" value="PLDc_PSS_G_neg_2"/>
    <property type="match status" value="1"/>
</dbReference>